<keyword evidence="6 10" id="KW-0547">Nucleotide-binding</keyword>
<keyword evidence="8 10" id="KW-0067">ATP-binding</keyword>
<name>A0A7S3HQR3_9STRA</name>
<comment type="catalytic activity">
    <reaction evidence="1 10">
        <text>AMP + ATP = 2 ADP</text>
        <dbReference type="Rhea" id="RHEA:12973"/>
        <dbReference type="ChEBI" id="CHEBI:30616"/>
        <dbReference type="ChEBI" id="CHEBI:456215"/>
        <dbReference type="ChEBI" id="CHEBI:456216"/>
        <dbReference type="EC" id="2.7.4.3"/>
    </reaction>
</comment>
<feature type="binding site" evidence="10">
    <location>
        <position position="17"/>
    </location>
    <ligand>
        <name>ATP</name>
        <dbReference type="ChEBI" id="CHEBI:30616"/>
    </ligand>
</feature>
<feature type="binding site" evidence="10">
    <location>
        <position position="18"/>
    </location>
    <ligand>
        <name>ATP</name>
        <dbReference type="ChEBI" id="CHEBI:30616"/>
    </ligand>
</feature>
<dbReference type="GO" id="GO:0004017">
    <property type="term" value="F:AMP kinase activity"/>
    <property type="evidence" value="ECO:0007669"/>
    <property type="project" value="UniProtKB-UniRule"/>
</dbReference>
<dbReference type="PANTHER" id="PTHR12595">
    <property type="entry name" value="POS9-ACTIVATING FACTOR FAP7-RELATED"/>
    <property type="match status" value="1"/>
</dbReference>
<feature type="binding site" evidence="10">
    <location>
        <position position="14"/>
    </location>
    <ligand>
        <name>ATP</name>
        <dbReference type="ChEBI" id="CHEBI:30616"/>
    </ligand>
</feature>
<dbReference type="InterPro" id="IPR027417">
    <property type="entry name" value="P-loop_NTPase"/>
</dbReference>
<comment type="subunit">
    <text evidence="10">Interacts with small ribosomal subunit protein uS11. Not a structural component of 43S pre-ribosomes, but transiently interacts with them by binding to uS11.</text>
</comment>
<evidence type="ECO:0000256" key="4">
    <source>
        <dbReference type="ARBA" id="ARBA00022552"/>
    </source>
</evidence>
<dbReference type="GO" id="GO:0016887">
    <property type="term" value="F:ATP hydrolysis activity"/>
    <property type="evidence" value="ECO:0007669"/>
    <property type="project" value="UniProtKB-UniRule"/>
</dbReference>
<evidence type="ECO:0000256" key="6">
    <source>
        <dbReference type="ARBA" id="ARBA00022741"/>
    </source>
</evidence>
<proteinExistence type="inferred from homology"/>
<dbReference type="PANTHER" id="PTHR12595:SF0">
    <property type="entry name" value="ADENYLATE KINASE ISOENZYME 6"/>
    <property type="match status" value="1"/>
</dbReference>
<evidence type="ECO:0000256" key="7">
    <source>
        <dbReference type="ARBA" id="ARBA00022777"/>
    </source>
</evidence>
<evidence type="ECO:0000256" key="2">
    <source>
        <dbReference type="ARBA" id="ARBA00022490"/>
    </source>
</evidence>
<keyword evidence="5 10" id="KW-0808">Transferase</keyword>
<comment type="caution">
    <text evidence="10">Lacks conserved residue(s) required for the propagation of feature annotation.</text>
</comment>
<sequence>MSARPNILITGTPGTGKTETAKQAAERTGLKHINVGDLVKQHECHEGKDEDFDSYIVDDDKICDLLEPIVEEGGCIIDFHSCELFPERWFELILVLRADTAVLFDRLTARGYSDLKRSENLECEIMQVVLEEARESYDAAIVHELQSSTVDELESNVERIVSWYESWKENNKFDA</sequence>
<dbReference type="GO" id="GO:0005524">
    <property type="term" value="F:ATP binding"/>
    <property type="evidence" value="ECO:0007669"/>
    <property type="project" value="UniProtKB-KW"/>
</dbReference>
<evidence type="ECO:0000256" key="10">
    <source>
        <dbReference type="HAMAP-Rule" id="MF_03173"/>
    </source>
</evidence>
<dbReference type="FunFam" id="3.40.50.300:FF:000372">
    <property type="entry name" value="Adenylate kinase isoenzyme 6 homolog"/>
    <property type="match status" value="1"/>
</dbReference>
<keyword evidence="4 10" id="KW-0698">rRNA processing</keyword>
<dbReference type="EC" id="2.7.4.3" evidence="10"/>
<evidence type="ECO:0000256" key="5">
    <source>
        <dbReference type="ARBA" id="ARBA00022679"/>
    </source>
</evidence>
<keyword evidence="7 10" id="KW-0418">Kinase</keyword>
<keyword evidence="9 10" id="KW-0539">Nucleus</keyword>
<dbReference type="EMBL" id="HBIC01060056">
    <property type="protein sequence ID" value="CAE0301954.1"/>
    <property type="molecule type" value="Transcribed_RNA"/>
</dbReference>
<organism evidence="11">
    <name type="scientific">Spumella elongata</name>
    <dbReference type="NCBI Taxonomy" id="89044"/>
    <lineage>
        <taxon>Eukaryota</taxon>
        <taxon>Sar</taxon>
        <taxon>Stramenopiles</taxon>
        <taxon>Ochrophyta</taxon>
        <taxon>Chrysophyceae</taxon>
        <taxon>Chromulinales</taxon>
        <taxon>Chromulinaceae</taxon>
        <taxon>Spumella</taxon>
    </lineage>
</organism>
<feature type="region of interest" description="LID" evidence="10">
    <location>
        <begin position="109"/>
        <end position="119"/>
    </location>
</feature>
<keyword evidence="3 10" id="KW-0690">Ribosome biogenesis</keyword>
<evidence type="ECO:0000256" key="1">
    <source>
        <dbReference type="ARBA" id="ARBA00000582"/>
    </source>
</evidence>
<gene>
    <name evidence="11" type="ORF">SELO1098_LOCUS30810</name>
</gene>
<dbReference type="GO" id="GO:0006364">
    <property type="term" value="P:rRNA processing"/>
    <property type="evidence" value="ECO:0007669"/>
    <property type="project" value="UniProtKB-KW"/>
</dbReference>
<evidence type="ECO:0000256" key="3">
    <source>
        <dbReference type="ARBA" id="ARBA00022517"/>
    </source>
</evidence>
<dbReference type="HAMAP" id="MF_00039">
    <property type="entry name" value="Adenylate_kinase_AK6"/>
    <property type="match status" value="1"/>
</dbReference>
<comment type="function">
    <text evidence="10">Broad-specificity nucleoside monophosphate (NMP) kinase that catalyzes the reversible transfer of the terminal phosphate group between nucleoside triphosphates and monophosphates. Has also ATPase activity. Involved in the late cytoplasmic maturation steps of the 40S ribosomal particles, specifically 18S rRNA maturation. While NMP activity is not required for ribosome maturation, ATPase activity is. Associates transiently with small ribosomal subunit protein uS11. ATP hydrolysis breaks the interaction with uS11. May temporarily remove uS11 from the ribosome to enable a conformational change of the ribosomal RNA that is needed for the final maturation step of the small ribosomal subunit. Its NMP activity may have a role in nuclear energy homeostasis.</text>
</comment>
<reference evidence="11" key="1">
    <citation type="submission" date="2021-01" db="EMBL/GenBank/DDBJ databases">
        <authorList>
            <person name="Corre E."/>
            <person name="Pelletier E."/>
            <person name="Niang G."/>
            <person name="Scheremetjew M."/>
            <person name="Finn R."/>
            <person name="Kale V."/>
            <person name="Holt S."/>
            <person name="Cochrane G."/>
            <person name="Meng A."/>
            <person name="Brown T."/>
            <person name="Cohen L."/>
        </authorList>
    </citation>
    <scope>NUCLEOTIDE SEQUENCE</scope>
    <source>
        <strain evidence="11">CCAP 955/1</strain>
    </source>
</reference>
<dbReference type="Pfam" id="PF13238">
    <property type="entry name" value="AAA_18"/>
    <property type="match status" value="1"/>
</dbReference>
<evidence type="ECO:0000256" key="9">
    <source>
        <dbReference type="ARBA" id="ARBA00023242"/>
    </source>
</evidence>
<feature type="binding site" evidence="10">
    <location>
        <position position="16"/>
    </location>
    <ligand>
        <name>ATP</name>
        <dbReference type="ChEBI" id="CHEBI:30616"/>
    </ligand>
</feature>
<dbReference type="GO" id="GO:0005634">
    <property type="term" value="C:nucleus"/>
    <property type="evidence" value="ECO:0007669"/>
    <property type="project" value="UniProtKB-SubCell"/>
</dbReference>
<accession>A0A7S3HQR3</accession>
<dbReference type="GO" id="GO:0042274">
    <property type="term" value="P:ribosomal small subunit biogenesis"/>
    <property type="evidence" value="ECO:0007669"/>
    <property type="project" value="UniProtKB-UniRule"/>
</dbReference>
<evidence type="ECO:0000256" key="8">
    <source>
        <dbReference type="ARBA" id="ARBA00022840"/>
    </source>
</evidence>
<evidence type="ECO:0000313" key="11">
    <source>
        <dbReference type="EMBL" id="CAE0301954.1"/>
    </source>
</evidence>
<comment type="catalytic activity">
    <reaction evidence="10">
        <text>ATP + H2O = ADP + phosphate + H(+)</text>
        <dbReference type="Rhea" id="RHEA:13065"/>
        <dbReference type="ChEBI" id="CHEBI:15377"/>
        <dbReference type="ChEBI" id="CHEBI:15378"/>
        <dbReference type="ChEBI" id="CHEBI:30616"/>
        <dbReference type="ChEBI" id="CHEBI:43474"/>
        <dbReference type="ChEBI" id="CHEBI:456216"/>
    </reaction>
</comment>
<keyword evidence="2 10" id="KW-0963">Cytoplasm</keyword>
<dbReference type="Gene3D" id="3.40.50.300">
    <property type="entry name" value="P-loop containing nucleotide triphosphate hydrolases"/>
    <property type="match status" value="1"/>
</dbReference>
<feature type="binding site" evidence="10">
    <location>
        <position position="110"/>
    </location>
    <ligand>
        <name>ATP</name>
        <dbReference type="ChEBI" id="CHEBI:30616"/>
    </ligand>
</feature>
<protein>
    <recommendedName>
        <fullName evidence="10">Adenylate kinase isoenzyme 6 homolog</fullName>
        <shortName evidence="10">AK6</shortName>
        <ecNumber evidence="10">2.7.4.3</ecNumber>
    </recommendedName>
    <alternativeName>
        <fullName evidence="10">Dual activity adenylate kinase/ATPase</fullName>
        <shortName evidence="10">AK/ATPase</shortName>
    </alternativeName>
</protein>
<comment type="similarity">
    <text evidence="10">Belongs to the adenylate kinase family. AK6 subfamily.</text>
</comment>
<dbReference type="GO" id="GO:0005737">
    <property type="term" value="C:cytoplasm"/>
    <property type="evidence" value="ECO:0007669"/>
    <property type="project" value="UniProtKB-SubCell"/>
</dbReference>
<dbReference type="SUPFAM" id="SSF52540">
    <property type="entry name" value="P-loop containing nucleoside triphosphate hydrolases"/>
    <property type="match status" value="1"/>
</dbReference>
<comment type="subcellular location">
    <subcellularLocation>
        <location evidence="10">Cytoplasm</location>
    </subcellularLocation>
    <subcellularLocation>
        <location evidence="10">Nucleus</location>
    </subcellularLocation>
</comment>
<dbReference type="AlphaFoldDB" id="A0A7S3HQR3"/>
<dbReference type="InterPro" id="IPR020618">
    <property type="entry name" value="Adenyl_kinase_AK6"/>
</dbReference>
<feature type="region of interest" description="NMPbind" evidence="10">
    <location>
        <begin position="34"/>
        <end position="57"/>
    </location>
</feature>